<organism evidence="2 3">
    <name type="scientific">Paenibacillus hunanensis</name>
    <dbReference type="NCBI Taxonomy" id="539262"/>
    <lineage>
        <taxon>Bacteria</taxon>
        <taxon>Bacillati</taxon>
        <taxon>Bacillota</taxon>
        <taxon>Bacilli</taxon>
        <taxon>Bacillales</taxon>
        <taxon>Paenibacillaceae</taxon>
        <taxon>Paenibacillus</taxon>
    </lineage>
</organism>
<dbReference type="InterPro" id="IPR052509">
    <property type="entry name" value="Metal_resp_DNA-bind_regulator"/>
</dbReference>
<reference evidence="2 3" key="1">
    <citation type="submission" date="2023-07" db="EMBL/GenBank/DDBJ databases">
        <title>Genomic Encyclopedia of Type Strains, Phase IV (KMG-IV): sequencing the most valuable type-strain genomes for metagenomic binning, comparative biology and taxonomic classification.</title>
        <authorList>
            <person name="Goeker M."/>
        </authorList>
    </citation>
    <scope>NUCLEOTIDE SEQUENCE [LARGE SCALE GENOMIC DNA]</scope>
    <source>
        <strain evidence="2 3">DSM 22170</strain>
    </source>
</reference>
<evidence type="ECO:0000313" key="3">
    <source>
        <dbReference type="Proteomes" id="UP001185028"/>
    </source>
</evidence>
<protein>
    <submittedName>
        <fullName evidence="2">DNA-binding PadR family transcriptional regulator</fullName>
    </submittedName>
</protein>
<dbReference type="InterPro" id="IPR036388">
    <property type="entry name" value="WH-like_DNA-bd_sf"/>
</dbReference>
<dbReference type="Gene3D" id="1.10.10.10">
    <property type="entry name" value="Winged helix-like DNA-binding domain superfamily/Winged helix DNA-binding domain"/>
    <property type="match status" value="1"/>
</dbReference>
<proteinExistence type="predicted"/>
<dbReference type="GO" id="GO:0003677">
    <property type="term" value="F:DNA binding"/>
    <property type="evidence" value="ECO:0007669"/>
    <property type="project" value="UniProtKB-KW"/>
</dbReference>
<accession>A0ABU1IXJ0</accession>
<feature type="domain" description="Transcription regulator PadR N-terminal" evidence="1">
    <location>
        <begin position="11"/>
        <end position="83"/>
    </location>
</feature>
<evidence type="ECO:0000259" key="1">
    <source>
        <dbReference type="Pfam" id="PF03551"/>
    </source>
</evidence>
<dbReference type="EMBL" id="JAVDQH010000006">
    <property type="protein sequence ID" value="MDR6243971.1"/>
    <property type="molecule type" value="Genomic_DNA"/>
</dbReference>
<gene>
    <name evidence="2" type="ORF">JOC58_001864</name>
</gene>
<dbReference type="InterPro" id="IPR036390">
    <property type="entry name" value="WH_DNA-bd_sf"/>
</dbReference>
<dbReference type="Pfam" id="PF03551">
    <property type="entry name" value="PadR"/>
    <property type="match status" value="1"/>
</dbReference>
<dbReference type="InterPro" id="IPR005149">
    <property type="entry name" value="Tscrpt_reg_PadR_N"/>
</dbReference>
<dbReference type="RefSeq" id="WP_188775890.1">
    <property type="nucleotide sequence ID" value="NZ_BMMB01000005.1"/>
</dbReference>
<evidence type="ECO:0000313" key="2">
    <source>
        <dbReference type="EMBL" id="MDR6243971.1"/>
    </source>
</evidence>
<keyword evidence="2" id="KW-0238">DNA-binding</keyword>
<sequence>MKSKSFLEIIILSVIAENDTYGYQLSKKINQINAEYLKLGEGTLYPCLSRLENKGYLSSYMALTEGRERKYYSITTVGKAYLANKIKEREGENNIISLLTRSFKEYGYE</sequence>
<dbReference type="Proteomes" id="UP001185028">
    <property type="component" value="Unassembled WGS sequence"/>
</dbReference>
<dbReference type="PANTHER" id="PTHR33169:SF25">
    <property type="entry name" value="DNA-BINDING PROTEIN YIZB-RELATED"/>
    <property type="match status" value="1"/>
</dbReference>
<comment type="caution">
    <text evidence="2">The sequence shown here is derived from an EMBL/GenBank/DDBJ whole genome shotgun (WGS) entry which is preliminary data.</text>
</comment>
<dbReference type="SUPFAM" id="SSF46785">
    <property type="entry name" value="Winged helix' DNA-binding domain"/>
    <property type="match status" value="1"/>
</dbReference>
<dbReference type="PANTHER" id="PTHR33169">
    <property type="entry name" value="PADR-FAMILY TRANSCRIPTIONAL REGULATOR"/>
    <property type="match status" value="1"/>
</dbReference>
<name>A0ABU1IXJ0_9BACL</name>
<keyword evidence="3" id="KW-1185">Reference proteome</keyword>